<keyword evidence="4" id="KW-1185">Reference proteome</keyword>
<dbReference type="Gene3D" id="3.30.450.20">
    <property type="entry name" value="PAS domain"/>
    <property type="match status" value="2"/>
</dbReference>
<dbReference type="AlphaFoldDB" id="A0A5D6WT72"/>
<dbReference type="InterPro" id="IPR035965">
    <property type="entry name" value="PAS-like_dom_sf"/>
</dbReference>
<dbReference type="Gene3D" id="3.30.70.270">
    <property type="match status" value="2"/>
</dbReference>
<dbReference type="Proteomes" id="UP000322783">
    <property type="component" value="Unassembled WGS sequence"/>
</dbReference>
<dbReference type="SUPFAM" id="SSF141868">
    <property type="entry name" value="EAL domain-like"/>
    <property type="match status" value="1"/>
</dbReference>
<dbReference type="InterPro" id="IPR043128">
    <property type="entry name" value="Rev_trsase/Diguanyl_cyclase"/>
</dbReference>
<dbReference type="GO" id="GO:0071111">
    <property type="term" value="F:cyclic-guanylate-specific phosphodiesterase activity"/>
    <property type="evidence" value="ECO:0007669"/>
    <property type="project" value="InterPro"/>
</dbReference>
<dbReference type="InterPro" id="IPR050706">
    <property type="entry name" value="Cyclic-di-GMP_PDE-like"/>
</dbReference>
<dbReference type="InterPro" id="IPR035919">
    <property type="entry name" value="EAL_sf"/>
</dbReference>
<accession>A0A5D6WT72</accession>
<gene>
    <name evidence="3" type="ORF">FZ041_00255</name>
</gene>
<evidence type="ECO:0000259" key="2">
    <source>
        <dbReference type="PROSITE" id="PS50887"/>
    </source>
</evidence>
<dbReference type="InterPro" id="IPR029787">
    <property type="entry name" value="Nucleotide_cyclase"/>
</dbReference>
<dbReference type="InterPro" id="IPR001633">
    <property type="entry name" value="EAL_dom"/>
</dbReference>
<sequence>MCRKELEGSYMDSEALGKKLAAKADYLPGGFFIYRADAAEEILYANEQVLRLFECESYEEFYAYVGGSFQGMVNRNELEGVEKDIAYQVGQHDNRFDHVTYFITTKKGNTCYIEDFGRLVDDPEEGPLYYVFIADVEVKSQKYEHDRVTGLMSMRLFLEATESLLANLRRSPLPRPMVLVFINVRNFKHYNVRYGLAAGDECLRNIGRILTLHFPQDLLTRLNNDHFGILTQAEGVTEKLAQVREAIKALSDELLLEMKAGVYAIPEQREVQTIVALDYAKIACDSIKNKVGSSVQYYSEDIHRQLEIYEYVTSHIDMALERKWVKLYYQPVVRTLSKELCSMEVLARWVDPIYGMLNPGQFISALEDSGQIHKLDAYMAWETCRLMRERMDKNIVVVPVSFNLSRLDFLLCNIFADIEAAVTEFRIPRYMIHIEITESMLFDNGVHMQGEIQKFHDAGYQVWMDDFGSGYSSLNVLKDYHFDEIKLDMMFLSSFNDRSQAILTSTVDMAKKIGIQTLAEGVETEEQFEFLRSIGCEKVQGYFFGKPLPYQESIDNIISKGMKIASLDWQHYYDQAGRINLITDQPTAIVEDDGRNFQVLFANVAFYEQLNGLEIHGLVQLERTVNSRFSPLHLRLREFVEKLKRHKTEDVMFYANRGQYLMLKFEPVVEYANKYLYRATLINLSADAERVAEQRLDRVMRDVSVLFDDIVVLDFAKDCAEPLLFSKVTGKAGERHWYDLLSYRQKMLDEMMHPEDRQRYLDFVGGMDVRQRIKESPQGFVEGFFRTKDRDGLYSWKQFDWFAEGGVKDPLVVLCVKRANLEDPALTETLMQIVGKDLEVQERFSQAGRRQQQQALLWRTLMAHTTDCYFWKDADRRFVGVSQSFLDYYGLPSLDDIVGKNDEEMHWHIDNQPYKSDELDVIAKGVEVHDAPGSCIIKGTVHPIVCNKWPIYDKGRIVGLMGYFMDAENLRSRIQDITGSVRMDMITGLMNRRGLAETFVGYVEQMEFHERHFGLILLRFGEYGEISQQRGVRIANSYLRVAADRLRESCGKQCSLARLKGADFGVLSYFERAGELENRVAAMMKQLCGSYEIHHQLVEMTVRCSVTVDTEASSLEEMYALGNKKLEKCTQKGQK</sequence>
<dbReference type="SMART" id="SM00267">
    <property type="entry name" value="GGDEF"/>
    <property type="match status" value="1"/>
</dbReference>
<feature type="domain" description="GGDEF" evidence="2">
    <location>
        <begin position="1011"/>
        <end position="1135"/>
    </location>
</feature>
<dbReference type="SUPFAM" id="SSF55073">
    <property type="entry name" value="Nucleotide cyclase"/>
    <property type="match status" value="2"/>
</dbReference>
<evidence type="ECO:0000313" key="3">
    <source>
        <dbReference type="EMBL" id="TYZ30990.1"/>
    </source>
</evidence>
<comment type="caution">
    <text evidence="3">The sequence shown here is derived from an EMBL/GenBank/DDBJ whole genome shotgun (WGS) entry which is preliminary data.</text>
</comment>
<dbReference type="Pfam" id="PF00563">
    <property type="entry name" value="EAL"/>
    <property type="match status" value="1"/>
</dbReference>
<dbReference type="NCBIfam" id="TIGR00254">
    <property type="entry name" value="GGDEF"/>
    <property type="match status" value="1"/>
</dbReference>
<dbReference type="SUPFAM" id="SSF55785">
    <property type="entry name" value="PYP-like sensor domain (PAS domain)"/>
    <property type="match status" value="2"/>
</dbReference>
<dbReference type="PANTHER" id="PTHR33121:SF71">
    <property type="entry name" value="OXYGEN SENSOR PROTEIN DOSP"/>
    <property type="match status" value="1"/>
</dbReference>
<name>A0A5D6WT72_9FIRM</name>
<dbReference type="Pfam" id="PF00990">
    <property type="entry name" value="GGDEF"/>
    <property type="match status" value="2"/>
</dbReference>
<dbReference type="InterPro" id="IPR000160">
    <property type="entry name" value="GGDEF_dom"/>
</dbReference>
<dbReference type="Gene3D" id="3.20.20.450">
    <property type="entry name" value="EAL domain"/>
    <property type="match status" value="1"/>
</dbReference>
<feature type="domain" description="GGDEF" evidence="2">
    <location>
        <begin position="175"/>
        <end position="300"/>
    </location>
</feature>
<evidence type="ECO:0000259" key="1">
    <source>
        <dbReference type="PROSITE" id="PS50883"/>
    </source>
</evidence>
<dbReference type="SMART" id="SM00052">
    <property type="entry name" value="EAL"/>
    <property type="match status" value="1"/>
</dbReference>
<dbReference type="CDD" id="cd01949">
    <property type="entry name" value="GGDEF"/>
    <property type="match status" value="1"/>
</dbReference>
<reference evidence="3 4" key="1">
    <citation type="submission" date="2019-08" db="EMBL/GenBank/DDBJ databases">
        <title>Selenomonas sp. mPRGC5 and Selenomonas sp. mPRGC8 isolated from ruminal fluid of dairy goat (Capra hircus).</title>
        <authorList>
            <person name="Poothong S."/>
            <person name="Nuengjamnong C."/>
            <person name="Tanasupawat S."/>
        </authorList>
    </citation>
    <scope>NUCLEOTIDE SEQUENCE [LARGE SCALE GENOMIC DNA]</scope>
    <source>
        <strain evidence="4">mPRGC8</strain>
    </source>
</reference>
<dbReference type="PROSITE" id="PS50883">
    <property type="entry name" value="EAL"/>
    <property type="match status" value="1"/>
</dbReference>
<feature type="domain" description="EAL" evidence="1">
    <location>
        <begin position="309"/>
        <end position="561"/>
    </location>
</feature>
<dbReference type="EMBL" id="VTOZ01000001">
    <property type="protein sequence ID" value="TYZ30990.1"/>
    <property type="molecule type" value="Genomic_DNA"/>
</dbReference>
<dbReference type="CDD" id="cd01948">
    <property type="entry name" value="EAL"/>
    <property type="match status" value="1"/>
</dbReference>
<dbReference type="PROSITE" id="PS50887">
    <property type="entry name" value="GGDEF"/>
    <property type="match status" value="2"/>
</dbReference>
<dbReference type="PANTHER" id="PTHR33121">
    <property type="entry name" value="CYCLIC DI-GMP PHOSPHODIESTERASE PDEF"/>
    <property type="match status" value="1"/>
</dbReference>
<proteinExistence type="predicted"/>
<evidence type="ECO:0000313" key="4">
    <source>
        <dbReference type="Proteomes" id="UP000322783"/>
    </source>
</evidence>
<protein>
    <submittedName>
        <fullName evidence="3">EAL domain-containing protein</fullName>
    </submittedName>
</protein>
<organism evidence="3 4">
    <name type="scientific">Selenomonas caprae</name>
    <dbReference type="NCBI Taxonomy" id="2606905"/>
    <lineage>
        <taxon>Bacteria</taxon>
        <taxon>Bacillati</taxon>
        <taxon>Bacillota</taxon>
        <taxon>Negativicutes</taxon>
        <taxon>Selenomonadales</taxon>
        <taxon>Selenomonadaceae</taxon>
        <taxon>Selenomonas</taxon>
    </lineage>
</organism>